<dbReference type="PANTHER" id="PTHR39614">
    <property type="entry name" value="INTEGRAL MEMBRANE PROTEIN"/>
    <property type="match status" value="1"/>
</dbReference>
<feature type="compositionally biased region" description="Low complexity" evidence="1">
    <location>
        <begin position="331"/>
        <end position="344"/>
    </location>
</feature>
<evidence type="ECO:0000256" key="1">
    <source>
        <dbReference type="SAM" id="MobiDB-lite"/>
    </source>
</evidence>
<keyword evidence="5" id="KW-1185">Reference proteome</keyword>
<proteinExistence type="predicted"/>
<sequence length="426" mass="46211">MSSDSHAAPPYYALTSDDHAALVVVASIVFLVYAILGTVTKLLIRLNITAMRDYDLTLLVGLVLYFVQTACVIAACKTGLGQHYDSLSTGAFERYSKLMYASRILAIFISASTKISLCLLIRQISNQGRLNTANMVLGVVVCIWVVVGFFTIIFQCPVPSPWLAANRDQCPSFGPIYVFNGVMDILTDVALCILPVAMMWHVQTTMRRKAIVMGLFGTRIMFVLPGVPIVTIPSLSNANYLFSDYSDPTWLAVPRTIWFQTSLGLSVLTVCIPSLKGIIDSLLGSTAVAAIQAPYELRDSGGKGSGKHSGLELTALGDGSKAASHDVSGRNNNNNNNNTSNSHTHTLKLSSKGKTPDTAWYTTVDRETKVRHGGGSSISGSESVRKLTEGVIVVRDEFEIHYDDMRSRNTMSREGSLGSSDAGYRM</sequence>
<dbReference type="PANTHER" id="PTHR39614:SF2">
    <property type="entry name" value="INTEGRAL MEMBRANE PROTEIN"/>
    <property type="match status" value="1"/>
</dbReference>
<feature type="transmembrane region" description="Helical" evidence="2">
    <location>
        <begin position="20"/>
        <end position="44"/>
    </location>
</feature>
<feature type="transmembrane region" description="Helical" evidence="2">
    <location>
        <begin position="210"/>
        <end position="236"/>
    </location>
</feature>
<organism evidence="4 5">
    <name type="scientific">Neonectria ditissima</name>
    <dbReference type="NCBI Taxonomy" id="78410"/>
    <lineage>
        <taxon>Eukaryota</taxon>
        <taxon>Fungi</taxon>
        <taxon>Dikarya</taxon>
        <taxon>Ascomycota</taxon>
        <taxon>Pezizomycotina</taxon>
        <taxon>Sordariomycetes</taxon>
        <taxon>Hypocreomycetidae</taxon>
        <taxon>Hypocreales</taxon>
        <taxon>Nectriaceae</taxon>
        <taxon>Neonectria</taxon>
    </lineage>
</organism>
<evidence type="ECO:0000313" key="4">
    <source>
        <dbReference type="EMBL" id="KPM39569.1"/>
    </source>
</evidence>
<feature type="region of interest" description="Disordered" evidence="1">
    <location>
        <begin position="320"/>
        <end position="382"/>
    </location>
</feature>
<dbReference type="Proteomes" id="UP000050424">
    <property type="component" value="Unassembled WGS sequence"/>
</dbReference>
<feature type="transmembrane region" description="Helical" evidence="2">
    <location>
        <begin position="56"/>
        <end position="80"/>
    </location>
</feature>
<protein>
    <recommendedName>
        <fullName evidence="3">Rhodopsin domain-containing protein</fullName>
    </recommendedName>
</protein>
<dbReference type="InterPro" id="IPR049326">
    <property type="entry name" value="Rhodopsin_dom_fungi"/>
</dbReference>
<dbReference type="OrthoDB" id="3918601at2759"/>
<evidence type="ECO:0000259" key="3">
    <source>
        <dbReference type="Pfam" id="PF20684"/>
    </source>
</evidence>
<gene>
    <name evidence="4" type="ORF">AK830_g7016</name>
</gene>
<dbReference type="AlphaFoldDB" id="A0A0P7BB60"/>
<accession>A0A0P7BB60</accession>
<feature type="transmembrane region" description="Helical" evidence="2">
    <location>
        <begin position="100"/>
        <end position="121"/>
    </location>
</feature>
<feature type="transmembrane region" description="Helical" evidence="2">
    <location>
        <begin position="133"/>
        <end position="154"/>
    </location>
</feature>
<dbReference type="EMBL" id="LKCW01000103">
    <property type="protein sequence ID" value="KPM39569.1"/>
    <property type="molecule type" value="Genomic_DNA"/>
</dbReference>
<evidence type="ECO:0000313" key="5">
    <source>
        <dbReference type="Proteomes" id="UP000050424"/>
    </source>
</evidence>
<feature type="transmembrane region" description="Helical" evidence="2">
    <location>
        <begin position="174"/>
        <end position="198"/>
    </location>
</feature>
<comment type="caution">
    <text evidence="4">The sequence shown here is derived from an EMBL/GenBank/DDBJ whole genome shotgun (WGS) entry which is preliminary data.</text>
</comment>
<name>A0A0P7BB60_9HYPO</name>
<reference evidence="4 5" key="1">
    <citation type="submission" date="2015-09" db="EMBL/GenBank/DDBJ databases">
        <title>Draft genome of a European isolate of the apple canker pathogen Neonectria ditissima.</title>
        <authorList>
            <person name="Gomez-Cortecero A."/>
            <person name="Harrison R.J."/>
            <person name="Armitage A.D."/>
        </authorList>
    </citation>
    <scope>NUCLEOTIDE SEQUENCE [LARGE SCALE GENOMIC DNA]</scope>
    <source>
        <strain evidence="4 5">R09/05</strain>
    </source>
</reference>
<feature type="domain" description="Rhodopsin" evidence="3">
    <location>
        <begin position="42"/>
        <end position="279"/>
    </location>
</feature>
<evidence type="ECO:0000256" key="2">
    <source>
        <dbReference type="SAM" id="Phobius"/>
    </source>
</evidence>
<keyword evidence="2" id="KW-0472">Membrane</keyword>
<dbReference type="STRING" id="78410.A0A0P7BB60"/>
<keyword evidence="2" id="KW-0812">Transmembrane</keyword>
<keyword evidence="2" id="KW-1133">Transmembrane helix</keyword>
<dbReference type="Pfam" id="PF20684">
    <property type="entry name" value="Fung_rhodopsin"/>
    <property type="match status" value="1"/>
</dbReference>